<proteinExistence type="predicted"/>
<dbReference type="SUPFAM" id="SSF53335">
    <property type="entry name" value="S-adenosyl-L-methionine-dependent methyltransferases"/>
    <property type="match status" value="1"/>
</dbReference>
<organism evidence="2 3">
    <name type="scientific">Dellaglioa algida DSM 15638</name>
    <dbReference type="NCBI Taxonomy" id="1423719"/>
    <lineage>
        <taxon>Bacteria</taxon>
        <taxon>Bacillati</taxon>
        <taxon>Bacillota</taxon>
        <taxon>Bacilli</taxon>
        <taxon>Lactobacillales</taxon>
        <taxon>Lactobacillaceae</taxon>
        <taxon>Dellaglioa</taxon>
    </lineage>
</organism>
<keyword evidence="2" id="KW-0378">Hydrolase</keyword>
<dbReference type="GO" id="GO:0032259">
    <property type="term" value="P:methylation"/>
    <property type="evidence" value="ECO:0007669"/>
    <property type="project" value="InterPro"/>
</dbReference>
<gene>
    <name evidence="2" type="ORF">FC66_GL000756</name>
</gene>
<dbReference type="InterPro" id="IPR002052">
    <property type="entry name" value="DNA_methylase_N6_adenine_CS"/>
</dbReference>
<dbReference type="PROSITE" id="PS00092">
    <property type="entry name" value="N6_MTASE"/>
    <property type="match status" value="1"/>
</dbReference>
<dbReference type="GO" id="GO:0009007">
    <property type="term" value="F:site-specific DNA-methyltransferase (adenine-specific) activity"/>
    <property type="evidence" value="ECO:0007669"/>
    <property type="project" value="UniProtKB-EC"/>
</dbReference>
<evidence type="ECO:0000313" key="3">
    <source>
        <dbReference type="Proteomes" id="UP000051450"/>
    </source>
</evidence>
<dbReference type="OrthoDB" id="9813673at2"/>
<keyword evidence="2" id="KW-0255">Endonuclease</keyword>
<accession>A0A0R1HI16</accession>
<dbReference type="GO" id="GO:0004519">
    <property type="term" value="F:endonuclease activity"/>
    <property type="evidence" value="ECO:0007669"/>
    <property type="project" value="UniProtKB-KW"/>
</dbReference>
<evidence type="ECO:0000259" key="1">
    <source>
        <dbReference type="Pfam" id="PF07669"/>
    </source>
</evidence>
<dbReference type="PATRIC" id="fig|1423719.4.peg.767"/>
<dbReference type="Proteomes" id="UP000051450">
    <property type="component" value="Unassembled WGS sequence"/>
</dbReference>
<dbReference type="InterPro" id="IPR029063">
    <property type="entry name" value="SAM-dependent_MTases_sf"/>
</dbReference>
<dbReference type="Pfam" id="PF07669">
    <property type="entry name" value="Eco57I"/>
    <property type="match status" value="1"/>
</dbReference>
<dbReference type="Gene3D" id="3.40.50.150">
    <property type="entry name" value="Vaccinia Virus protein VP39"/>
    <property type="match status" value="1"/>
</dbReference>
<dbReference type="AlphaFoldDB" id="A0A0R1HI16"/>
<keyword evidence="3" id="KW-1185">Reference proteome</keyword>
<comment type="caution">
    <text evidence="2">The sequence shown here is derived from an EMBL/GenBank/DDBJ whole genome shotgun (WGS) entry which is preliminary data.</text>
</comment>
<protein>
    <submittedName>
        <fullName evidence="2">Restriction endonuclease</fullName>
    </submittedName>
</protein>
<dbReference type="GO" id="GO:0003676">
    <property type="term" value="F:nucleic acid binding"/>
    <property type="evidence" value="ECO:0007669"/>
    <property type="project" value="InterPro"/>
</dbReference>
<evidence type="ECO:0000313" key="2">
    <source>
        <dbReference type="EMBL" id="KRK46254.1"/>
    </source>
</evidence>
<sequence>MKFDVVVGNPPYQDNIENRGEQPAVYNYFYDLAEKISDKYILISPARFLFNVGSTSNIWNKKMINDMHLKVIYFNQKASELFPNTDIKGGVAILYHNSTKVIGPIGTFTSYTELNGIVKKVVKDKFLSISELLYGNTSYKYATVLWKENLQLKSRVSGGSSRYLSSSVFDKLQEIFYDERLDDEHRYIKILGRQNSNRVFKWIRRDYLAEHPNMDKYKVLVPSSNGSGQFGEVLSTPVIEGPNQGYTETFISFGAFDDIEQAENLLTYLKTKFLRGMLGVVKITQGNKTKEVWSKIPLQDFTSISDIDWSQSISEIDQQLYKKYDFNQDEIDFIETKVKEMK</sequence>
<dbReference type="InterPro" id="IPR011639">
    <property type="entry name" value="MethylTrfase_TaqI-like_dom"/>
</dbReference>
<dbReference type="GO" id="GO:0006304">
    <property type="term" value="P:DNA modification"/>
    <property type="evidence" value="ECO:0007669"/>
    <property type="project" value="InterPro"/>
</dbReference>
<reference evidence="2 3" key="1">
    <citation type="journal article" date="2015" name="Genome Announc.">
        <title>Expanding the biotechnology potential of lactobacilli through comparative genomics of 213 strains and associated genera.</title>
        <authorList>
            <person name="Sun Z."/>
            <person name="Harris H.M."/>
            <person name="McCann A."/>
            <person name="Guo C."/>
            <person name="Argimon S."/>
            <person name="Zhang W."/>
            <person name="Yang X."/>
            <person name="Jeffery I.B."/>
            <person name="Cooney J.C."/>
            <person name="Kagawa T.F."/>
            <person name="Liu W."/>
            <person name="Song Y."/>
            <person name="Salvetti E."/>
            <person name="Wrobel A."/>
            <person name="Rasinkangas P."/>
            <person name="Parkhill J."/>
            <person name="Rea M.C."/>
            <person name="O'Sullivan O."/>
            <person name="Ritari J."/>
            <person name="Douillard F.P."/>
            <person name="Paul Ross R."/>
            <person name="Yang R."/>
            <person name="Briner A.E."/>
            <person name="Felis G.E."/>
            <person name="de Vos W.M."/>
            <person name="Barrangou R."/>
            <person name="Klaenhammer T.R."/>
            <person name="Caufield P.W."/>
            <person name="Cui Y."/>
            <person name="Zhang H."/>
            <person name="O'Toole P.W."/>
        </authorList>
    </citation>
    <scope>NUCLEOTIDE SEQUENCE [LARGE SCALE GENOMIC DNA]</scope>
    <source>
        <strain evidence="2 3">DSM 15638</strain>
    </source>
</reference>
<dbReference type="RefSeq" id="WP_057973828.1">
    <property type="nucleotide sequence ID" value="NZ_AZDI01000002.1"/>
</dbReference>
<dbReference type="STRING" id="1423719.FC66_GL000756"/>
<dbReference type="EMBL" id="AZDI01000002">
    <property type="protein sequence ID" value="KRK46254.1"/>
    <property type="molecule type" value="Genomic_DNA"/>
</dbReference>
<keyword evidence="2" id="KW-0540">Nuclease</keyword>
<feature type="domain" description="Type II methyltransferase M.TaqI-like" evidence="1">
    <location>
        <begin position="1"/>
        <end position="79"/>
    </location>
</feature>
<name>A0A0R1HI16_9LACO</name>